<dbReference type="HOGENOM" id="CLU_155482_0_0_1"/>
<accession>A0A0D9XA49</accession>
<name>A0A0D9XA49_9ORYZ</name>
<keyword evidence="3" id="KW-1185">Reference proteome</keyword>
<reference evidence="3" key="2">
    <citation type="submission" date="2013-12" db="EMBL/GenBank/DDBJ databases">
        <authorList>
            <person name="Yu Y."/>
            <person name="Lee S."/>
            <person name="de Baynast K."/>
            <person name="Wissotski M."/>
            <person name="Liu L."/>
            <person name="Talag J."/>
            <person name="Goicoechea J."/>
            <person name="Angelova A."/>
            <person name="Jetty R."/>
            <person name="Kudrna D."/>
            <person name="Golser W."/>
            <person name="Rivera L."/>
            <person name="Zhang J."/>
            <person name="Wing R."/>
        </authorList>
    </citation>
    <scope>NUCLEOTIDE SEQUENCE</scope>
</reference>
<dbReference type="Proteomes" id="UP000032180">
    <property type="component" value="Chromosome 8"/>
</dbReference>
<feature type="compositionally biased region" description="Low complexity" evidence="1">
    <location>
        <begin position="1"/>
        <end position="33"/>
    </location>
</feature>
<dbReference type="Gramene" id="LPERR08G18300.2">
    <property type="protein sequence ID" value="LPERR08G18300.2"/>
    <property type="gene ID" value="LPERR08G18300"/>
</dbReference>
<evidence type="ECO:0008006" key="4">
    <source>
        <dbReference type="Google" id="ProtNLM"/>
    </source>
</evidence>
<evidence type="ECO:0000313" key="2">
    <source>
        <dbReference type="EnsemblPlants" id="LPERR08G18300.2"/>
    </source>
</evidence>
<evidence type="ECO:0000256" key="1">
    <source>
        <dbReference type="SAM" id="MobiDB-lite"/>
    </source>
</evidence>
<reference evidence="2 3" key="1">
    <citation type="submission" date="2012-08" db="EMBL/GenBank/DDBJ databases">
        <title>Oryza genome evolution.</title>
        <authorList>
            <person name="Wing R.A."/>
        </authorList>
    </citation>
    <scope>NUCLEOTIDE SEQUENCE</scope>
</reference>
<evidence type="ECO:0000313" key="3">
    <source>
        <dbReference type="Proteomes" id="UP000032180"/>
    </source>
</evidence>
<organism evidence="2 3">
    <name type="scientific">Leersia perrieri</name>
    <dbReference type="NCBI Taxonomy" id="77586"/>
    <lineage>
        <taxon>Eukaryota</taxon>
        <taxon>Viridiplantae</taxon>
        <taxon>Streptophyta</taxon>
        <taxon>Embryophyta</taxon>
        <taxon>Tracheophyta</taxon>
        <taxon>Spermatophyta</taxon>
        <taxon>Magnoliopsida</taxon>
        <taxon>Liliopsida</taxon>
        <taxon>Poales</taxon>
        <taxon>Poaceae</taxon>
        <taxon>BOP clade</taxon>
        <taxon>Oryzoideae</taxon>
        <taxon>Oryzeae</taxon>
        <taxon>Oryzinae</taxon>
        <taxon>Leersia</taxon>
    </lineage>
</organism>
<dbReference type="PANTHER" id="PTHR42828">
    <property type="entry name" value="DHBP SYNTHASE RIBB-LIKE ALPHA/BETA DOMAIN-CONTAINING PROTEIN"/>
    <property type="match status" value="1"/>
</dbReference>
<feature type="region of interest" description="Disordered" evidence="1">
    <location>
        <begin position="1"/>
        <end position="47"/>
    </location>
</feature>
<dbReference type="InterPro" id="IPR052532">
    <property type="entry name" value="SUA5_domain"/>
</dbReference>
<dbReference type="PANTHER" id="PTHR42828:SF3">
    <property type="entry name" value="THREONYLCARBAMOYL-AMP SYNTHASE"/>
    <property type="match status" value="1"/>
</dbReference>
<protein>
    <recommendedName>
        <fullName evidence="4">YrdC-like domain-containing protein</fullName>
    </recommendedName>
</protein>
<reference evidence="2" key="3">
    <citation type="submission" date="2015-04" db="UniProtKB">
        <authorList>
            <consortium name="EnsemblPlants"/>
        </authorList>
    </citation>
    <scope>IDENTIFICATION</scope>
</reference>
<sequence length="146" mass="15716">MATTTAPATAAAAASTSSLPLRRSVSPSHLRLPARPPPPPRPLRGASLSVVALHKRNPKRLKYASQGQFTRGDAGMLRVQVEPSGEDSWKLDPVIELINLGAVGIIPTDTVYAHALTLSRYGLGRWRQNLPDFAVDSCDTHVYTPV</sequence>
<dbReference type="AlphaFoldDB" id="A0A0D9XA49"/>
<dbReference type="EnsemblPlants" id="LPERR08G18300.2">
    <property type="protein sequence ID" value="LPERR08G18300.2"/>
    <property type="gene ID" value="LPERR08G18300"/>
</dbReference>
<proteinExistence type="predicted"/>